<accession>A0AAN7PS40</accession>
<dbReference type="Proteomes" id="UP001353858">
    <property type="component" value="Unassembled WGS sequence"/>
</dbReference>
<evidence type="ECO:0000313" key="2">
    <source>
        <dbReference type="Proteomes" id="UP001353858"/>
    </source>
</evidence>
<organism evidence="1 2">
    <name type="scientific">Aquatica leii</name>
    <dbReference type="NCBI Taxonomy" id="1421715"/>
    <lineage>
        <taxon>Eukaryota</taxon>
        <taxon>Metazoa</taxon>
        <taxon>Ecdysozoa</taxon>
        <taxon>Arthropoda</taxon>
        <taxon>Hexapoda</taxon>
        <taxon>Insecta</taxon>
        <taxon>Pterygota</taxon>
        <taxon>Neoptera</taxon>
        <taxon>Endopterygota</taxon>
        <taxon>Coleoptera</taxon>
        <taxon>Polyphaga</taxon>
        <taxon>Elateriformia</taxon>
        <taxon>Elateroidea</taxon>
        <taxon>Lampyridae</taxon>
        <taxon>Luciolinae</taxon>
        <taxon>Aquatica</taxon>
    </lineage>
</organism>
<protein>
    <submittedName>
        <fullName evidence="1">Uncharacterized protein</fullName>
    </submittedName>
</protein>
<comment type="caution">
    <text evidence="1">The sequence shown here is derived from an EMBL/GenBank/DDBJ whole genome shotgun (WGS) entry which is preliminary data.</text>
</comment>
<gene>
    <name evidence="1" type="ORF">RN001_011706</name>
</gene>
<keyword evidence="2" id="KW-1185">Reference proteome</keyword>
<evidence type="ECO:0000313" key="1">
    <source>
        <dbReference type="EMBL" id="KAK4875284.1"/>
    </source>
</evidence>
<dbReference type="EMBL" id="JARPUR010000005">
    <property type="protein sequence ID" value="KAK4875284.1"/>
    <property type="molecule type" value="Genomic_DNA"/>
</dbReference>
<sequence>MARLRFDFVVKPKADGKSNTICINSIATPNGKIFEIPVEFQPANLHQFITNTQNYVKVRKSLNKKYQTRKIWITLTDDISKIYLDEEQNLQFNGFYLEKILAETNSVESIPSGSNESFEKLLKKLLEDKQIKSETQNLGKIAKDFMIVKFNGRNSNAYQ</sequence>
<reference evidence="2" key="1">
    <citation type="submission" date="2023-01" db="EMBL/GenBank/DDBJ databases">
        <title>Key to firefly adult light organ development and bioluminescence: homeobox transcription factors regulate luciferase expression and transportation to peroxisome.</title>
        <authorList>
            <person name="Fu X."/>
        </authorList>
    </citation>
    <scope>NUCLEOTIDE SEQUENCE [LARGE SCALE GENOMIC DNA]</scope>
</reference>
<proteinExistence type="predicted"/>
<dbReference type="AlphaFoldDB" id="A0AAN7PS40"/>
<name>A0AAN7PS40_9COLE</name>